<dbReference type="PRINTS" id="PR00455">
    <property type="entry name" value="HTHTETR"/>
</dbReference>
<dbReference type="eggNOG" id="COG1309">
    <property type="taxonomic scope" value="Bacteria"/>
</dbReference>
<dbReference type="InterPro" id="IPR050109">
    <property type="entry name" value="HTH-type_TetR-like_transc_reg"/>
</dbReference>
<reference evidence="4 5" key="1">
    <citation type="journal article" date="2010" name="J. Bacteriol.">
        <title>Genome sequence of Pantoea ananatis LMG20103, the causative agent of Eucalyptus blight and dieback.</title>
        <authorList>
            <person name="De Maayer P."/>
            <person name="Chan W.Y."/>
            <person name="Venter S.N."/>
            <person name="Toth I.K."/>
            <person name="Birch P.R."/>
            <person name="Joubert F."/>
            <person name="Coutinho T.A."/>
        </authorList>
    </citation>
    <scope>NUCLEOTIDE SEQUENCE [LARGE SCALE GENOMIC DNA]</scope>
    <source>
        <strain evidence="4 5">LMG 20103</strain>
    </source>
</reference>
<dbReference type="GO" id="GO:0045892">
    <property type="term" value="P:negative regulation of DNA-templated transcription"/>
    <property type="evidence" value="ECO:0007669"/>
    <property type="project" value="InterPro"/>
</dbReference>
<dbReference type="GO" id="GO:0003677">
    <property type="term" value="F:DNA binding"/>
    <property type="evidence" value="ECO:0007669"/>
    <property type="project" value="UniProtKB-UniRule"/>
</dbReference>
<feature type="domain" description="HTH tetR-type" evidence="3">
    <location>
        <begin position="71"/>
        <end position="131"/>
    </location>
</feature>
<name>D4GEU3_PANAM</name>
<keyword evidence="5" id="KW-1185">Reference proteome</keyword>
<accession>D4GEU3</accession>
<evidence type="ECO:0000313" key="4">
    <source>
        <dbReference type="EMBL" id="ADD79199.1"/>
    </source>
</evidence>
<dbReference type="HOGENOM" id="CLU_069356_1_0_6"/>
<dbReference type="SUPFAM" id="SSF48498">
    <property type="entry name" value="Tetracyclin repressor-like, C-terminal domain"/>
    <property type="match status" value="1"/>
</dbReference>
<evidence type="ECO:0000256" key="1">
    <source>
        <dbReference type="ARBA" id="ARBA00023125"/>
    </source>
</evidence>
<dbReference type="NCBIfam" id="NF011584">
    <property type="entry name" value="PRK15008.1"/>
    <property type="match status" value="1"/>
</dbReference>
<dbReference type="EMBL" id="CP001875">
    <property type="protein sequence ID" value="ADD79199.1"/>
    <property type="molecule type" value="Genomic_DNA"/>
</dbReference>
<evidence type="ECO:0000313" key="5">
    <source>
        <dbReference type="Proteomes" id="UP000001702"/>
    </source>
</evidence>
<dbReference type="Proteomes" id="UP000001702">
    <property type="component" value="Chromosome"/>
</dbReference>
<dbReference type="InterPro" id="IPR009057">
    <property type="entry name" value="Homeodomain-like_sf"/>
</dbReference>
<dbReference type="InterPro" id="IPR036271">
    <property type="entry name" value="Tet_transcr_reg_TetR-rel_C_sf"/>
</dbReference>
<gene>
    <name evidence="4" type="primary">ycdC</name>
    <name evidence="4" type="ordered locus">PANA_4032</name>
</gene>
<dbReference type="Gene3D" id="1.10.357.10">
    <property type="entry name" value="Tetracycline Repressor, domain 2"/>
    <property type="match status" value="1"/>
</dbReference>
<dbReference type="SUPFAM" id="SSF46689">
    <property type="entry name" value="Homeodomain-like"/>
    <property type="match status" value="1"/>
</dbReference>
<dbReference type="PANTHER" id="PTHR30328">
    <property type="entry name" value="TRANSCRIPTIONAL REPRESSOR"/>
    <property type="match status" value="1"/>
</dbReference>
<feature type="DNA-binding region" description="H-T-H motif" evidence="2">
    <location>
        <begin position="94"/>
        <end position="113"/>
    </location>
</feature>
<dbReference type="PROSITE" id="PS50977">
    <property type="entry name" value="HTH_TETR_2"/>
    <property type="match status" value="1"/>
</dbReference>
<keyword evidence="1 2" id="KW-0238">DNA-binding</keyword>
<proteinExistence type="predicted"/>
<dbReference type="PANTHER" id="PTHR30328:SF54">
    <property type="entry name" value="HTH-TYPE TRANSCRIPTIONAL REPRESSOR SCO4008"/>
    <property type="match status" value="1"/>
</dbReference>
<dbReference type="Pfam" id="PF08362">
    <property type="entry name" value="TetR_C_3"/>
    <property type="match status" value="1"/>
</dbReference>
<dbReference type="KEGG" id="pam:PANA_4032"/>
<organism evidence="4 5">
    <name type="scientific">Pantoea ananatis (strain LMG 20103)</name>
    <dbReference type="NCBI Taxonomy" id="706191"/>
    <lineage>
        <taxon>Bacteria</taxon>
        <taxon>Pseudomonadati</taxon>
        <taxon>Pseudomonadota</taxon>
        <taxon>Gammaproteobacteria</taxon>
        <taxon>Enterobacterales</taxon>
        <taxon>Erwiniaceae</taxon>
        <taxon>Pantoea</taxon>
    </lineage>
</organism>
<protein>
    <submittedName>
        <fullName evidence="4">YcdC</fullName>
    </submittedName>
</protein>
<dbReference type="STRING" id="706191.PANA_4032"/>
<dbReference type="Gene3D" id="1.10.10.60">
    <property type="entry name" value="Homeodomain-like"/>
    <property type="match status" value="1"/>
</dbReference>
<dbReference type="InterPro" id="IPR013573">
    <property type="entry name" value="Tscrpt_reg_YcdC_C"/>
</dbReference>
<evidence type="ECO:0000259" key="3">
    <source>
        <dbReference type="PROSITE" id="PS50977"/>
    </source>
</evidence>
<dbReference type="InterPro" id="IPR001647">
    <property type="entry name" value="HTH_TetR"/>
</dbReference>
<evidence type="ECO:0000256" key="2">
    <source>
        <dbReference type="PROSITE-ProRule" id="PRU00335"/>
    </source>
</evidence>
<dbReference type="AlphaFoldDB" id="D4GEU3"/>
<dbReference type="Pfam" id="PF00440">
    <property type="entry name" value="TetR_N"/>
    <property type="match status" value="1"/>
</dbReference>
<sequence length="267" mass="29893">MVVLGCHQVVFLNNAYDDSRLNAYLLCFWPCCVYQGNVVKPLSENPGSDAGENLAAKTPSKSVTRRSRAVAAKRGAIMAAALEFFSLYGFHGTRLEQVAERADVSKTNLFYYFPSKEDLYIAVLKGLLDIWLAPLKALQSDQHPLEAIREYIRLKLCVSRDHPQASRLFCLEMVQGAPLLKQELGGSLKTLVEDKSDVIRGWIKDELIAPIDPMQLIFMLWATTQHYADFGVQVEAITGKTLSDPVFFEQTVKSVQHIITEGIQIRA</sequence>